<dbReference type="InterPro" id="IPR011990">
    <property type="entry name" value="TPR-like_helical_dom_sf"/>
</dbReference>
<organism evidence="5 6">
    <name type="scientific">Eptatretus burgeri</name>
    <name type="common">Inshore hagfish</name>
    <dbReference type="NCBI Taxonomy" id="7764"/>
    <lineage>
        <taxon>Eukaryota</taxon>
        <taxon>Metazoa</taxon>
        <taxon>Chordata</taxon>
        <taxon>Craniata</taxon>
        <taxon>Vertebrata</taxon>
        <taxon>Cyclostomata</taxon>
        <taxon>Myxini</taxon>
        <taxon>Myxiniformes</taxon>
        <taxon>Myxinidae</taxon>
        <taxon>Eptatretinae</taxon>
        <taxon>Eptatretus</taxon>
    </lineage>
</organism>
<dbReference type="OMA" id="YSKWDKY"/>
<dbReference type="GO" id="GO:0005739">
    <property type="term" value="C:mitochondrion"/>
    <property type="evidence" value="ECO:0007669"/>
    <property type="project" value="TreeGrafter"/>
</dbReference>
<dbReference type="PANTHER" id="PTHR45984:SF2">
    <property type="entry name" value="MITOCHONDRIAL IMPORT RECEPTOR SUBUNIT TOM34"/>
    <property type="match status" value="1"/>
</dbReference>
<keyword evidence="3" id="KW-0677">Repeat</keyword>
<comment type="subcellular location">
    <subcellularLocation>
        <location evidence="1">Cytoplasm</location>
    </subcellularLocation>
</comment>
<dbReference type="Proteomes" id="UP000694388">
    <property type="component" value="Unplaced"/>
</dbReference>
<dbReference type="InterPro" id="IPR019734">
    <property type="entry name" value="TPR_rpt"/>
</dbReference>
<evidence type="ECO:0000256" key="4">
    <source>
        <dbReference type="ARBA" id="ARBA00022803"/>
    </source>
</evidence>
<keyword evidence="6" id="KW-1185">Reference proteome</keyword>
<sequence length="362" mass="40758">MDGGTWEGESSGSGRGKPAVETLDFGFIETCTNKRQLEHILITLRSGEEGWYPDLTQFCEKKLETVAPESRVLHPTKPAVYVSELHGPQRHTIETELEEWQEAMQACAEHLGGDWSCLFEDKLPPVRSKGDVAKSKELPEACGLQKSRKTCHIRSTDYSAWDKFDVDKECEQIDLEPQARKAEKTAMNLYLPKLEQSVNIAGLSEVEKWLVAEREKNKGNEALQAMDYTEAVAYYTRSISALPTTAAFNNRALAKLKLEQWHGTVQDCDHVLSLQPRNVKAFLRRCTALRGLGQLQEAQEDAFQALQIEPGHKQAQKLLHDIEKLAVNTGVEVQRLQGRWLEVTDVGRTHNGDHDCNKHSGL</sequence>
<evidence type="ECO:0000313" key="5">
    <source>
        <dbReference type="Ensembl" id="ENSEBUP00000005293.1"/>
    </source>
</evidence>
<dbReference type="InterPro" id="IPR051982">
    <property type="entry name" value="CiliaryAsmbly_MitoImport"/>
</dbReference>
<keyword evidence="4" id="KW-0802">TPR repeat</keyword>
<dbReference type="SMART" id="SM00028">
    <property type="entry name" value="TPR"/>
    <property type="match status" value="3"/>
</dbReference>
<dbReference type="GO" id="GO:0031072">
    <property type="term" value="F:heat shock protein binding"/>
    <property type="evidence" value="ECO:0007669"/>
    <property type="project" value="TreeGrafter"/>
</dbReference>
<accession>A0A8C4PY98</accession>
<dbReference type="SUPFAM" id="SSF48452">
    <property type="entry name" value="TPR-like"/>
    <property type="match status" value="1"/>
</dbReference>
<proteinExistence type="predicted"/>
<dbReference type="Gene3D" id="1.25.40.10">
    <property type="entry name" value="Tetratricopeptide repeat domain"/>
    <property type="match status" value="1"/>
</dbReference>
<protein>
    <submittedName>
        <fullName evidence="5">Uncharacterized protein</fullName>
    </submittedName>
</protein>
<evidence type="ECO:0000256" key="2">
    <source>
        <dbReference type="ARBA" id="ARBA00022490"/>
    </source>
</evidence>
<evidence type="ECO:0000313" key="6">
    <source>
        <dbReference type="Proteomes" id="UP000694388"/>
    </source>
</evidence>
<dbReference type="GO" id="GO:0006626">
    <property type="term" value="P:protein targeting to mitochondrion"/>
    <property type="evidence" value="ECO:0007669"/>
    <property type="project" value="TreeGrafter"/>
</dbReference>
<dbReference type="GO" id="GO:0005829">
    <property type="term" value="C:cytosol"/>
    <property type="evidence" value="ECO:0007669"/>
    <property type="project" value="TreeGrafter"/>
</dbReference>
<evidence type="ECO:0000256" key="3">
    <source>
        <dbReference type="ARBA" id="ARBA00022737"/>
    </source>
</evidence>
<reference evidence="5" key="2">
    <citation type="submission" date="2025-09" db="UniProtKB">
        <authorList>
            <consortium name="Ensembl"/>
        </authorList>
    </citation>
    <scope>IDENTIFICATION</scope>
</reference>
<dbReference type="GeneTree" id="ENSGT00940000154697"/>
<name>A0A8C4PY98_EPTBU</name>
<dbReference type="AlphaFoldDB" id="A0A8C4PY98"/>
<reference evidence="5" key="1">
    <citation type="submission" date="2025-08" db="UniProtKB">
        <authorList>
            <consortium name="Ensembl"/>
        </authorList>
    </citation>
    <scope>IDENTIFICATION</scope>
</reference>
<dbReference type="Ensembl" id="ENSEBUT00000005731.1">
    <property type="protein sequence ID" value="ENSEBUP00000005293.1"/>
    <property type="gene ID" value="ENSEBUG00000003621.1"/>
</dbReference>
<keyword evidence="2" id="KW-0963">Cytoplasm</keyword>
<evidence type="ECO:0000256" key="1">
    <source>
        <dbReference type="ARBA" id="ARBA00004496"/>
    </source>
</evidence>
<dbReference type="PANTHER" id="PTHR45984">
    <property type="entry name" value="RNA (RNA) POLYMERASE II ASSOCIATED PROTEIN HOMOLOG"/>
    <property type="match status" value="1"/>
</dbReference>